<evidence type="ECO:0000256" key="2">
    <source>
        <dbReference type="PROSITE-ProRule" id="PRU00335"/>
    </source>
</evidence>
<keyword evidence="1 2" id="KW-0238">DNA-binding</keyword>
<organism evidence="4 5">
    <name type="scientific">Microbacterium oxydans</name>
    <dbReference type="NCBI Taxonomy" id="82380"/>
    <lineage>
        <taxon>Bacteria</taxon>
        <taxon>Bacillati</taxon>
        <taxon>Actinomycetota</taxon>
        <taxon>Actinomycetes</taxon>
        <taxon>Micrococcales</taxon>
        <taxon>Microbacteriaceae</taxon>
        <taxon>Microbacterium</taxon>
    </lineage>
</organism>
<accession>A0A0F0L478</accession>
<dbReference type="PROSITE" id="PS50977">
    <property type="entry name" value="HTH_TETR_2"/>
    <property type="match status" value="1"/>
</dbReference>
<dbReference type="PATRIC" id="fig|82380.11.peg.3068"/>
<evidence type="ECO:0000259" key="3">
    <source>
        <dbReference type="PROSITE" id="PS50977"/>
    </source>
</evidence>
<dbReference type="AlphaFoldDB" id="A0A0F0L478"/>
<dbReference type="GO" id="GO:0003700">
    <property type="term" value="F:DNA-binding transcription factor activity"/>
    <property type="evidence" value="ECO:0007669"/>
    <property type="project" value="TreeGrafter"/>
</dbReference>
<reference evidence="4 5" key="1">
    <citation type="submission" date="2015-02" db="EMBL/GenBank/DDBJ databases">
        <title>Draft genome sequences of ten Microbacterium spp. with emphasis on heavy metal contaminated environments.</title>
        <authorList>
            <person name="Corretto E."/>
        </authorList>
    </citation>
    <scope>NUCLEOTIDE SEQUENCE [LARGE SCALE GENOMIC DNA]</scope>
    <source>
        <strain evidence="4 5">BEL4b</strain>
    </source>
</reference>
<name>A0A0F0L478_9MICO</name>
<dbReference type="Gene3D" id="1.10.357.10">
    <property type="entry name" value="Tetracycline Repressor, domain 2"/>
    <property type="match status" value="1"/>
</dbReference>
<protein>
    <submittedName>
        <fullName evidence="4">HTH-type transcriptional regulator BetI</fullName>
    </submittedName>
</protein>
<dbReference type="InterPro" id="IPR009057">
    <property type="entry name" value="Homeodomain-like_sf"/>
</dbReference>
<feature type="domain" description="HTH tetR-type" evidence="3">
    <location>
        <begin position="16"/>
        <end position="76"/>
    </location>
</feature>
<dbReference type="InterPro" id="IPR050109">
    <property type="entry name" value="HTH-type_TetR-like_transc_reg"/>
</dbReference>
<dbReference type="GO" id="GO:0000976">
    <property type="term" value="F:transcription cis-regulatory region binding"/>
    <property type="evidence" value="ECO:0007669"/>
    <property type="project" value="TreeGrafter"/>
</dbReference>
<proteinExistence type="predicted"/>
<dbReference type="EMBL" id="JYIW01000026">
    <property type="protein sequence ID" value="KJL27972.1"/>
    <property type="molecule type" value="Genomic_DNA"/>
</dbReference>
<dbReference type="SUPFAM" id="SSF46689">
    <property type="entry name" value="Homeodomain-like"/>
    <property type="match status" value="1"/>
</dbReference>
<feature type="DNA-binding region" description="H-T-H motif" evidence="2">
    <location>
        <begin position="39"/>
        <end position="58"/>
    </location>
</feature>
<dbReference type="RefSeq" id="WP_156153226.1">
    <property type="nucleotide sequence ID" value="NZ_JYIW01000026.1"/>
</dbReference>
<dbReference type="PANTHER" id="PTHR30055:SF223">
    <property type="entry name" value="HTH-TYPE TRANSCRIPTIONAL REGULATOR UIDR"/>
    <property type="match status" value="1"/>
</dbReference>
<dbReference type="Pfam" id="PF00440">
    <property type="entry name" value="TetR_N"/>
    <property type="match status" value="1"/>
</dbReference>
<comment type="caution">
    <text evidence="4">The sequence shown here is derived from an EMBL/GenBank/DDBJ whole genome shotgun (WGS) entry which is preliminary data.</text>
</comment>
<dbReference type="PRINTS" id="PR00455">
    <property type="entry name" value="HTHTETR"/>
</dbReference>
<sequence>MHAVSETEPRRRLTKPDRHAQLLDTARTLIREEGTDELSLGRLAERAGVTKPLVYDHFGDRAGVLAELYREFEHRQRQTLRDALHGAAPDLSTTAALVAGAYVDCSLAEGRELADVVAALAGSSTLRRLREEAEQAYLDMCRAALEPSSGSLDAAGLRALIGAGDALARAALAGSIGTDRARDALTTVVLAIATEHRSQEREDAR</sequence>
<evidence type="ECO:0000313" key="5">
    <source>
        <dbReference type="Proteomes" id="UP000033640"/>
    </source>
</evidence>
<evidence type="ECO:0000256" key="1">
    <source>
        <dbReference type="ARBA" id="ARBA00023125"/>
    </source>
</evidence>
<evidence type="ECO:0000313" key="4">
    <source>
        <dbReference type="EMBL" id="KJL27972.1"/>
    </source>
</evidence>
<gene>
    <name evidence="4" type="primary">betI_5</name>
    <name evidence="4" type="ORF">RS83_03033</name>
</gene>
<dbReference type="InterPro" id="IPR001647">
    <property type="entry name" value="HTH_TetR"/>
</dbReference>
<dbReference type="OrthoDB" id="3784817at2"/>
<dbReference type="Proteomes" id="UP000033640">
    <property type="component" value="Unassembled WGS sequence"/>
</dbReference>
<dbReference type="PANTHER" id="PTHR30055">
    <property type="entry name" value="HTH-TYPE TRANSCRIPTIONAL REGULATOR RUTR"/>
    <property type="match status" value="1"/>
</dbReference>